<dbReference type="SUPFAM" id="SSF81901">
    <property type="entry name" value="HCP-like"/>
    <property type="match status" value="1"/>
</dbReference>
<evidence type="ECO:0000256" key="3">
    <source>
        <dbReference type="ARBA" id="ARBA00022737"/>
    </source>
</evidence>
<evidence type="ECO:0000256" key="9">
    <source>
        <dbReference type="PROSITE-ProRule" id="PRU00339"/>
    </source>
</evidence>
<sequence length="627" mass="70482">MSSERGRIFFDEGLTCFRAGNFARAVYSFNQALEFLQGDRNILLWRSRAYVALGQPQKAIDDADECIGKDTKFHRGLFQKGEALFSAGDFEFALMFYHRAHRLRTDIEKYKLGIQKAEAAINRAIEQELAPETGIESGEDEETVYDIDGQASSHLSISQADEESAVSSDHDDLDIRKMRDRLLQDKQAPPDPLAHKAIPSRRLLGALYDDHLFLNKMMKDRVMTDAATGKVRQIMQKGLNYLDSRIEFWRQQKPPVPQGAEGKTLSKSRRTTRRRQPKPPSCAQTGIRRDLQAMEGKLTKDTDAQSNLTKDTTLSIEGGEEGVSGDLSVHNQGMEKEKRLSTVYRFISETLNNVREAVASNAPHLALQFCVKLRDRLTKGPGEWQTLPDREQVLADVFSAMGCIYFDQEKYDQAVIHFRKSLDLSEHASLPMKTARALRNLGRTLQRLGEIVKAAPLYNRVLNMGTVLGPFVRGDAALQIGRCYFEAEEWDQAVSYGQKALEMLLFSDSRGGADSSDSASKKYANSQDELEDFQRHAPSFFSRAEQSRNEDELDSRCLIGRALFMLGKVDESKATLEECLALSKEFEDPTAQAAALANLSSIYNHLGEAEKAEQMRKEAEEASKMGM</sequence>
<evidence type="ECO:0000256" key="7">
    <source>
        <dbReference type="ARBA" id="ARBA00034139"/>
    </source>
</evidence>
<organism evidence="12 13">
    <name type="scientific">Aduncisulcus paluster</name>
    <dbReference type="NCBI Taxonomy" id="2918883"/>
    <lineage>
        <taxon>Eukaryota</taxon>
        <taxon>Metamonada</taxon>
        <taxon>Carpediemonas-like organisms</taxon>
        <taxon>Aduncisulcus</taxon>
    </lineage>
</organism>
<dbReference type="SUPFAM" id="SSF48452">
    <property type="entry name" value="TPR-like"/>
    <property type="match status" value="1"/>
</dbReference>
<reference evidence="12" key="1">
    <citation type="submission" date="2022-03" db="EMBL/GenBank/DDBJ databases">
        <title>Draft genome sequence of Aduncisulcus paluster, a free-living microaerophilic Fornicata.</title>
        <authorList>
            <person name="Yuyama I."/>
            <person name="Kume K."/>
            <person name="Tamura T."/>
            <person name="Inagaki Y."/>
            <person name="Hashimoto T."/>
        </authorList>
    </citation>
    <scope>NUCLEOTIDE SEQUENCE</scope>
    <source>
        <strain evidence="12">NY0171</strain>
    </source>
</reference>
<evidence type="ECO:0000256" key="5">
    <source>
        <dbReference type="ARBA" id="ARBA00023212"/>
    </source>
</evidence>
<dbReference type="EMBL" id="BQXS01010000">
    <property type="protein sequence ID" value="GKT32512.1"/>
    <property type="molecule type" value="Genomic_DNA"/>
</dbReference>
<proteinExistence type="predicted"/>
<dbReference type="InterPro" id="IPR040111">
    <property type="entry name" value="ODAD4"/>
</dbReference>
<keyword evidence="2" id="KW-0963">Cytoplasm</keyword>
<evidence type="ECO:0000256" key="11">
    <source>
        <dbReference type="SAM" id="MobiDB-lite"/>
    </source>
</evidence>
<dbReference type="SMART" id="SM00028">
    <property type="entry name" value="TPR"/>
    <property type="match status" value="7"/>
</dbReference>
<dbReference type="PANTHER" id="PTHR23040">
    <property type="match status" value="1"/>
</dbReference>
<evidence type="ECO:0000256" key="8">
    <source>
        <dbReference type="ARBA" id="ARBA00034143"/>
    </source>
</evidence>
<accession>A0ABQ5KJ13</accession>
<evidence type="ECO:0000313" key="12">
    <source>
        <dbReference type="EMBL" id="GKT32512.1"/>
    </source>
</evidence>
<dbReference type="InterPro" id="IPR011990">
    <property type="entry name" value="TPR-like_helical_dom_sf"/>
</dbReference>
<keyword evidence="13" id="KW-1185">Reference proteome</keyword>
<keyword evidence="10" id="KW-0175">Coiled coil</keyword>
<evidence type="ECO:0000256" key="1">
    <source>
        <dbReference type="ARBA" id="ARBA00004430"/>
    </source>
</evidence>
<dbReference type="Proteomes" id="UP001057375">
    <property type="component" value="Unassembled WGS sequence"/>
</dbReference>
<evidence type="ECO:0000256" key="10">
    <source>
        <dbReference type="SAM" id="Coils"/>
    </source>
</evidence>
<feature type="coiled-coil region" evidence="10">
    <location>
        <begin position="100"/>
        <end position="127"/>
    </location>
</feature>
<dbReference type="Pfam" id="PF13424">
    <property type="entry name" value="TPR_12"/>
    <property type="match status" value="2"/>
</dbReference>
<evidence type="ECO:0000256" key="2">
    <source>
        <dbReference type="ARBA" id="ARBA00022490"/>
    </source>
</evidence>
<comment type="caution">
    <text evidence="12">The sequence shown here is derived from an EMBL/GenBank/DDBJ whole genome shotgun (WGS) entry which is preliminary data.</text>
</comment>
<dbReference type="Gene3D" id="1.25.40.10">
    <property type="entry name" value="Tetratricopeptide repeat domain"/>
    <property type="match status" value="3"/>
</dbReference>
<feature type="region of interest" description="Disordered" evidence="11">
    <location>
        <begin position="252"/>
        <end position="284"/>
    </location>
</feature>
<dbReference type="InterPro" id="IPR019734">
    <property type="entry name" value="TPR_rpt"/>
</dbReference>
<gene>
    <name evidence="12" type="ORF">ADUPG1_006652</name>
</gene>
<dbReference type="PANTHER" id="PTHR23040:SF1">
    <property type="entry name" value="OUTER DYNEIN ARM-DOCKING COMPLEX SUBUNIT 4"/>
    <property type="match status" value="1"/>
</dbReference>
<feature type="compositionally biased region" description="Basic residues" evidence="11">
    <location>
        <begin position="266"/>
        <end position="277"/>
    </location>
</feature>
<evidence type="ECO:0000256" key="6">
    <source>
        <dbReference type="ARBA" id="ARBA00023273"/>
    </source>
</evidence>
<evidence type="ECO:0000256" key="4">
    <source>
        <dbReference type="ARBA" id="ARBA00022803"/>
    </source>
</evidence>
<feature type="repeat" description="TPR" evidence="9">
    <location>
        <begin position="395"/>
        <end position="428"/>
    </location>
</feature>
<dbReference type="PROSITE" id="PS50005">
    <property type="entry name" value="TPR"/>
    <property type="match status" value="1"/>
</dbReference>
<name>A0ABQ5KJ13_9EUKA</name>
<comment type="subcellular location">
    <subcellularLocation>
        <location evidence="1">Cytoplasm</location>
        <location evidence="1">Cytoskeleton</location>
        <location evidence="1">Cilium axoneme</location>
    </subcellularLocation>
</comment>
<evidence type="ECO:0000313" key="13">
    <source>
        <dbReference type="Proteomes" id="UP001057375"/>
    </source>
</evidence>
<keyword evidence="3" id="KW-0677">Repeat</keyword>
<keyword evidence="5" id="KW-0206">Cytoskeleton</keyword>
<protein>
    <recommendedName>
        <fullName evidence="7">Outer dynein arm-docking complex subunit 4</fullName>
    </recommendedName>
    <alternativeName>
        <fullName evidence="8">Tetratricopeptide repeat protein 25</fullName>
    </alternativeName>
</protein>
<keyword evidence="4 9" id="KW-0802">TPR repeat</keyword>
<keyword evidence="6" id="KW-0966">Cell projection</keyword>